<protein>
    <submittedName>
        <fullName evidence="1">Uncharacterized protein</fullName>
    </submittedName>
</protein>
<dbReference type="RefSeq" id="WP_111166107.1">
    <property type="nucleotide sequence ID" value="NZ_POUA01000028.1"/>
</dbReference>
<evidence type="ECO:0000313" key="2">
    <source>
        <dbReference type="Proteomes" id="UP000248544"/>
    </source>
</evidence>
<dbReference type="EMBL" id="POUA01000028">
    <property type="protein sequence ID" value="PZG53144.1"/>
    <property type="molecule type" value="Genomic_DNA"/>
</dbReference>
<dbReference type="AlphaFoldDB" id="A0A2W2ITW6"/>
<evidence type="ECO:0000313" key="1">
    <source>
        <dbReference type="EMBL" id="PZG53144.1"/>
    </source>
</evidence>
<comment type="caution">
    <text evidence="1">The sequence shown here is derived from an EMBL/GenBank/DDBJ whole genome shotgun (WGS) entry which is preliminary data.</text>
</comment>
<reference evidence="1 2" key="1">
    <citation type="submission" date="2018-01" db="EMBL/GenBank/DDBJ databases">
        <title>Draft genome sequence of Sphaerisporangium sp. 7K107.</title>
        <authorList>
            <person name="Sahin N."/>
            <person name="Saygin H."/>
            <person name="Ay H."/>
        </authorList>
    </citation>
    <scope>NUCLEOTIDE SEQUENCE [LARGE SCALE GENOMIC DNA]</scope>
    <source>
        <strain evidence="1 2">7K107</strain>
    </source>
</reference>
<organism evidence="1 2">
    <name type="scientific">Spongiactinospora gelatinilytica</name>
    <dbReference type="NCBI Taxonomy" id="2666298"/>
    <lineage>
        <taxon>Bacteria</taxon>
        <taxon>Bacillati</taxon>
        <taxon>Actinomycetota</taxon>
        <taxon>Actinomycetes</taxon>
        <taxon>Streptosporangiales</taxon>
        <taxon>Streptosporangiaceae</taxon>
        <taxon>Spongiactinospora</taxon>
    </lineage>
</organism>
<proteinExistence type="predicted"/>
<dbReference type="Proteomes" id="UP000248544">
    <property type="component" value="Unassembled WGS sequence"/>
</dbReference>
<gene>
    <name evidence="1" type="ORF">C1I98_06190</name>
</gene>
<sequence>MSETPLVFVTIEWDGASGCESEAFGPWTAREDGSHLDEIGDFLTRWRDAEAKSDASYFVWAPTSPDAYEQRAAGP</sequence>
<name>A0A2W2ITW6_9ACTN</name>
<accession>A0A2W2ITW6</accession>
<keyword evidence="2" id="KW-1185">Reference proteome</keyword>